<dbReference type="Gene3D" id="2.40.50.140">
    <property type="entry name" value="Nucleic acid-binding proteins"/>
    <property type="match status" value="1"/>
</dbReference>
<dbReference type="Proteomes" id="UP001224418">
    <property type="component" value="Unassembled WGS sequence"/>
</dbReference>
<dbReference type="Gene3D" id="3.20.20.140">
    <property type="entry name" value="Metal-dependent hydrolases"/>
    <property type="match status" value="2"/>
</dbReference>
<dbReference type="InterPro" id="IPR013520">
    <property type="entry name" value="Ribonucl_H"/>
</dbReference>
<dbReference type="SMART" id="SM00479">
    <property type="entry name" value="EXOIII"/>
    <property type="match status" value="1"/>
</dbReference>
<dbReference type="InterPro" id="IPR011708">
    <property type="entry name" value="DNA_pol3_alpha_NTPase_dom"/>
</dbReference>
<evidence type="ECO:0000259" key="14">
    <source>
        <dbReference type="SMART" id="SM00479"/>
    </source>
</evidence>
<keyword evidence="5 13" id="KW-0548">Nucleotidyltransferase</keyword>
<dbReference type="InterPro" id="IPR040982">
    <property type="entry name" value="DNA_pol3_finger"/>
</dbReference>
<evidence type="ECO:0000256" key="10">
    <source>
        <dbReference type="ARBA" id="ARBA00022932"/>
    </source>
</evidence>
<dbReference type="HAMAP" id="MF_00356">
    <property type="entry name" value="DNApol_PolC"/>
    <property type="match status" value="1"/>
</dbReference>
<dbReference type="CDD" id="cd04484">
    <property type="entry name" value="polC_OBF"/>
    <property type="match status" value="1"/>
</dbReference>
<keyword evidence="4 13" id="KW-0808">Transferase</keyword>
<dbReference type="Gene3D" id="3.30.420.10">
    <property type="entry name" value="Ribonuclease H-like superfamily/Ribonuclease H"/>
    <property type="match status" value="1"/>
</dbReference>
<dbReference type="SMART" id="SM00481">
    <property type="entry name" value="POLIIIAc"/>
    <property type="match status" value="1"/>
</dbReference>
<dbReference type="InterPro" id="IPR004013">
    <property type="entry name" value="PHP_dom"/>
</dbReference>
<comment type="catalytic activity">
    <reaction evidence="12 13">
        <text>DNA(n) + a 2'-deoxyribonucleoside 5'-triphosphate = DNA(n+1) + diphosphate</text>
        <dbReference type="Rhea" id="RHEA:22508"/>
        <dbReference type="Rhea" id="RHEA-COMP:17339"/>
        <dbReference type="Rhea" id="RHEA-COMP:17340"/>
        <dbReference type="ChEBI" id="CHEBI:33019"/>
        <dbReference type="ChEBI" id="CHEBI:61560"/>
        <dbReference type="ChEBI" id="CHEBI:173112"/>
        <dbReference type="EC" id="2.7.7.7"/>
    </reaction>
</comment>
<dbReference type="InterPro" id="IPR036397">
    <property type="entry name" value="RNaseH_sf"/>
</dbReference>
<dbReference type="CDD" id="cd06127">
    <property type="entry name" value="DEDDh"/>
    <property type="match status" value="1"/>
</dbReference>
<gene>
    <name evidence="13" type="primary">polC</name>
    <name evidence="16" type="ORF">QOZ93_001875</name>
</gene>
<evidence type="ECO:0000256" key="11">
    <source>
        <dbReference type="ARBA" id="ARBA00025611"/>
    </source>
</evidence>
<organism evidence="16 17">
    <name type="scientific">Hathewaya limosa</name>
    <name type="common">Clostridium limosum</name>
    <dbReference type="NCBI Taxonomy" id="1536"/>
    <lineage>
        <taxon>Bacteria</taxon>
        <taxon>Bacillati</taxon>
        <taxon>Bacillota</taxon>
        <taxon>Clostridia</taxon>
        <taxon>Eubacteriales</taxon>
        <taxon>Clostridiaceae</taxon>
        <taxon>Hathewaya</taxon>
    </lineage>
</organism>
<dbReference type="SUPFAM" id="SSF50249">
    <property type="entry name" value="Nucleic acid-binding proteins"/>
    <property type="match status" value="1"/>
</dbReference>
<reference evidence="16 17" key="1">
    <citation type="submission" date="2023-07" db="EMBL/GenBank/DDBJ databases">
        <title>Genomic Encyclopedia of Type Strains, Phase IV (KMG-IV): sequencing the most valuable type-strain genomes for metagenomic binning, comparative biology and taxonomic classification.</title>
        <authorList>
            <person name="Goeker M."/>
        </authorList>
    </citation>
    <scope>NUCLEOTIDE SEQUENCE [LARGE SCALE GENOMIC DNA]</scope>
    <source>
        <strain evidence="16 17">DSM 1400</strain>
    </source>
</reference>
<dbReference type="CDD" id="cd07435">
    <property type="entry name" value="PHP_PolIIIA_POLC"/>
    <property type="match status" value="1"/>
</dbReference>
<feature type="domain" description="Polymerase/histidinol phosphatase N-terminal" evidence="15">
    <location>
        <begin position="335"/>
        <end position="402"/>
    </location>
</feature>
<evidence type="ECO:0000256" key="4">
    <source>
        <dbReference type="ARBA" id="ARBA00022679"/>
    </source>
</evidence>
<evidence type="ECO:0000259" key="15">
    <source>
        <dbReference type="SMART" id="SM00481"/>
    </source>
</evidence>
<dbReference type="PANTHER" id="PTHR32294:SF5">
    <property type="entry name" value="DNA POLYMERASE III POLC-TYPE"/>
    <property type="match status" value="1"/>
</dbReference>
<evidence type="ECO:0000256" key="12">
    <source>
        <dbReference type="ARBA" id="ARBA00049244"/>
    </source>
</evidence>
<dbReference type="InterPro" id="IPR006054">
    <property type="entry name" value="DnaQ"/>
</dbReference>
<dbReference type="Pfam" id="PF17657">
    <property type="entry name" value="DNA_pol3_finger"/>
    <property type="match status" value="1"/>
</dbReference>
<evidence type="ECO:0000256" key="2">
    <source>
        <dbReference type="ARBA" id="ARBA00004496"/>
    </source>
</evidence>
<dbReference type="InterPro" id="IPR029460">
    <property type="entry name" value="DNAPol_HHH"/>
</dbReference>
<name>A0ABU0JSQ9_HATLI</name>
<keyword evidence="9 13" id="KW-0269">Exonuclease</keyword>
<dbReference type="InterPro" id="IPR004805">
    <property type="entry name" value="DnaE2/DnaE/PolC"/>
</dbReference>
<dbReference type="InterPro" id="IPR003141">
    <property type="entry name" value="Pol/His_phosphatase_N"/>
</dbReference>
<keyword evidence="8 13" id="KW-0378">Hydrolase</keyword>
<keyword evidence="10 13" id="KW-0239">DNA-directed DNA polymerase</keyword>
<comment type="subcellular location">
    <subcellularLocation>
        <location evidence="2 13">Cytoplasm</location>
    </subcellularLocation>
</comment>
<comment type="caution">
    <text evidence="16">The sequence shown here is derived from an EMBL/GenBank/DDBJ whole genome shotgun (WGS) entry which is preliminary data.</text>
</comment>
<evidence type="ECO:0000256" key="7">
    <source>
        <dbReference type="ARBA" id="ARBA00022722"/>
    </source>
</evidence>
<dbReference type="EC" id="2.7.7.7" evidence="13"/>
<dbReference type="NCBIfam" id="NF001688">
    <property type="entry name" value="PRK00448.1"/>
    <property type="match status" value="1"/>
</dbReference>
<dbReference type="Gene3D" id="1.10.150.870">
    <property type="match status" value="1"/>
</dbReference>
<dbReference type="NCBIfam" id="TIGR00573">
    <property type="entry name" value="dnaq"/>
    <property type="match status" value="1"/>
</dbReference>
<evidence type="ECO:0000313" key="17">
    <source>
        <dbReference type="Proteomes" id="UP001224418"/>
    </source>
</evidence>
<comment type="similarity">
    <text evidence="13">Belongs to the DNA polymerase type-C family. PolC subfamily.</text>
</comment>
<protein>
    <recommendedName>
        <fullName evidence="13">DNA polymerase III PolC-type</fullName>
        <shortName evidence="13">PolIII</shortName>
        <ecNumber evidence="13">2.7.7.7</ecNumber>
    </recommendedName>
</protein>
<evidence type="ECO:0000313" key="16">
    <source>
        <dbReference type="EMBL" id="MDQ0480127.1"/>
    </source>
</evidence>
<accession>A0ABU0JSQ9</accession>
<evidence type="ECO:0000256" key="6">
    <source>
        <dbReference type="ARBA" id="ARBA00022705"/>
    </source>
</evidence>
<dbReference type="EMBL" id="JAUSWN010000015">
    <property type="protein sequence ID" value="MDQ0480127.1"/>
    <property type="molecule type" value="Genomic_DNA"/>
</dbReference>
<feature type="domain" description="Exonuclease" evidence="14">
    <location>
        <begin position="419"/>
        <end position="584"/>
    </location>
</feature>
<dbReference type="Pfam" id="PF07733">
    <property type="entry name" value="DNA_pol3_alpha"/>
    <property type="match status" value="1"/>
</dbReference>
<comment type="function">
    <text evidence="1 13">Required for replicative DNA synthesis. This DNA polymerase also exhibits 3' to 5' exonuclease activity.</text>
</comment>
<dbReference type="GO" id="GO:0003887">
    <property type="term" value="F:DNA-directed DNA polymerase activity"/>
    <property type="evidence" value="ECO:0007669"/>
    <property type="project" value="UniProtKB-EC"/>
</dbReference>
<dbReference type="InterPro" id="IPR012340">
    <property type="entry name" value="NA-bd_OB-fold"/>
</dbReference>
<proteinExistence type="inferred from homology"/>
<evidence type="ECO:0000256" key="13">
    <source>
        <dbReference type="HAMAP-Rule" id="MF_00356"/>
    </source>
</evidence>
<dbReference type="Gene3D" id="1.10.150.700">
    <property type="entry name" value="PolC, middle finger domain"/>
    <property type="match status" value="2"/>
</dbReference>
<dbReference type="PANTHER" id="PTHR32294">
    <property type="entry name" value="DNA POLYMERASE III SUBUNIT ALPHA"/>
    <property type="match status" value="1"/>
</dbReference>
<dbReference type="SUPFAM" id="SSF53098">
    <property type="entry name" value="Ribonuclease H-like"/>
    <property type="match status" value="1"/>
</dbReference>
<evidence type="ECO:0000256" key="5">
    <source>
        <dbReference type="ARBA" id="ARBA00022695"/>
    </source>
</evidence>
<dbReference type="Pfam" id="PF00929">
    <property type="entry name" value="RNase_T"/>
    <property type="match status" value="1"/>
</dbReference>
<sequence length="1439" mass="163207">MEIYEVLKENLKKEEFMSLKEFKFLKAQYFKGLNKLTLILKGKYELDSSLQEKIKKILKTYLGYVEEIELGFYKDISDITLDGVIKEYWFELVQSVSESMPVAKECLNNCKKEVKEDLLILSYGNSFVCNFLKNRDIEKIIKNRIKDVFDITVIVELQYNKELNNDTYFEEKQKENDKIMKNVLTENVSVGGSNKEKKSNKSNQKTYNSNISRNSNILLGKTIMEEPISIIELDSEPGDVCVEGDIFKLEIKETKKGRKFFIFAITDYTGSVTIKSFPQNAYIEKMEEELKKGEHYKVKGELKYDTFMNEMVLMASHISKLEKIEKLDLAEEKRVELHLHTNMSAMDGMTPASKLIKKAAKWGHKAIAITDHGVAQAYPEAMDAGKKNNVKILYGVEAYLVDDGIPIIIGGEDKNIDDEFVVFDIETTGFSSENDKIIEIGAVKIKNGKIIDSFNEFVNPQISIPYKITELTSITNDMVFGKDNISIILPKFMEFCKEAILVAHNANFDVSFIKKNCRDLNIEFTNSTMDTIPLCQFLYTELKRYKLNVVAKHLGISLENHHRAVDDAKATGEILLKCFEKLKEKDIYKLEDLNKEFIGNFNIKAAPTYHLIILCKNQIGLKNLYKLISSSNLDYFHKKPRMPKSVIQKYREGLIIGSACEAGQVYKDVLNGKTYDELRDMLSFYDYLEIQPIGNNQFMIQNGTVKDEKELQNINRTICKIGEKSNLPVVATGDVHFLEPHDEIFRRVLMAGQGFSDADNQPPLYLKTTEEMLEEFSYLGEEKAYEVVVKNTNLIADSIENVKPIPDETFPPKIEGAEEDIKNMTLNKAHAIYGEKLPEVVQKRLDKELNSIINNGYAVLYLIAQKLVAKSVNDGYLVGSRGSVGSSFVATMSNITEVNGLPPHYVCPNCKYSEFILDGSVGCGADMEDKNCPKCGTKFNKDGFDIPFETFLGFEGDKEPDIDLNFSGDNQGEIHKYTEVLFGKGHTFKAGTIGTIAEKTAYGFVKKYLEQRNLKASQAEIDRLTEGCTGVKRTSGQHPGGIMVVPSDNEIFNFCPIQHPADDTESDIITTHFDYHSISGRLLKLDILGHDDPTILRMLKDITKIDPKTVPLDDKGVLSLFTSTEALGVTKEELGCEVGTYGLPEFGTKFVRQMLLDTKPKTFSDLVRISGLSHGTDVWINNAQYFIKEGYTTLKDCIATRDDIMVYLIYKGLPPKTAFTIMEKVRKGKGLTEEHENIMKEHKVPDWYIESCKRIKYMFPKGHAVAYVMMAIRIAYFKVHYPKAYYATYFTVRGGDFDGDLIIKGDEVILNKMNELYAQGNNITVKDKGLLTILELCHEMFVRGMKFLPVDIYKSNATKFKVEGDYIRMPLSALQGVGENAAKSIELVREDGEFISKEDLRIRSKVTKTVIEALDLHGCLKNLPETNQLSFFTGQNGFL</sequence>
<evidence type="ECO:0000256" key="3">
    <source>
        <dbReference type="ARBA" id="ARBA00022490"/>
    </source>
</evidence>
<dbReference type="Pfam" id="PF01336">
    <property type="entry name" value="tRNA_anti-codon"/>
    <property type="match status" value="1"/>
</dbReference>
<evidence type="ECO:0000256" key="1">
    <source>
        <dbReference type="ARBA" id="ARBA00003452"/>
    </source>
</evidence>
<evidence type="ECO:0000256" key="9">
    <source>
        <dbReference type="ARBA" id="ARBA00022839"/>
    </source>
</evidence>
<dbReference type="InterPro" id="IPR012337">
    <property type="entry name" value="RNaseH-like_sf"/>
</dbReference>
<dbReference type="Pfam" id="PF11490">
    <property type="entry name" value="DNA_pol3_a_NII"/>
    <property type="match status" value="1"/>
</dbReference>
<evidence type="ECO:0000256" key="8">
    <source>
        <dbReference type="ARBA" id="ARBA00022801"/>
    </source>
</evidence>
<keyword evidence="3 13" id="KW-0963">Cytoplasm</keyword>
<keyword evidence="17" id="KW-1185">Reference proteome</keyword>
<keyword evidence="6 13" id="KW-0235">DNA replication</keyword>
<dbReference type="NCBIfam" id="TIGR01405">
    <property type="entry name" value="polC_Gram_pos"/>
    <property type="match status" value="1"/>
</dbReference>
<dbReference type="InterPro" id="IPR024754">
    <property type="entry name" value="DNA_PolC-like_N_II"/>
</dbReference>
<dbReference type="InterPro" id="IPR006308">
    <property type="entry name" value="Pol_III_a_PolC-type_gram_pos"/>
</dbReference>
<dbReference type="Pfam" id="PF02811">
    <property type="entry name" value="PHP"/>
    <property type="match status" value="1"/>
</dbReference>
<dbReference type="InterPro" id="IPR044923">
    <property type="entry name" value="PolC_middle_finger_sf"/>
</dbReference>
<dbReference type="InterPro" id="IPR004365">
    <property type="entry name" value="NA-bd_OB_tRNA"/>
</dbReference>
<dbReference type="Gene3D" id="3.30.1900.20">
    <property type="match status" value="2"/>
</dbReference>
<keyword evidence="7 13" id="KW-0540">Nuclease</keyword>
<comment type="function">
    <text evidence="11">DNA polymerase III is a complex, multichain enzyme responsible for most of the replicative synthesis in bacteria. This DNA polymerase also exhibits 3' to 5' exonuclease activity. The alpha chain is the DNA polymerase.</text>
</comment>
<dbReference type="Pfam" id="PF14579">
    <property type="entry name" value="HHH_6"/>
    <property type="match status" value="1"/>
</dbReference>